<evidence type="ECO:0000256" key="3">
    <source>
        <dbReference type="ARBA" id="ARBA00018484"/>
    </source>
</evidence>
<dbReference type="GO" id="GO:0097588">
    <property type="term" value="P:archaeal or bacterial-type flagellum-dependent cell motility"/>
    <property type="evidence" value="ECO:0007669"/>
    <property type="project" value="UniProtKB-KW"/>
</dbReference>
<keyword evidence="6 10" id="KW-0283">Flagellar rotation</keyword>
<sequence>MQEQTETDQIRLEMARTLVAHLEVGENKDADRVIGELAEIKENELFTEVGRLTRELHEAINGFLLDSRVSEMTQVDIPDAKERLNYVISMTEQSADRTLTAVEESLPMVEALDKQAGELLAEWDKFRSRLLTKDDFRGLSDELAAFLQQTQSHSKSLHDNLSNVLMAQDFQDLTGQIIRKVIDLVHDVEEKLVKLVRITGGKLEVGKKVDDPAVLEGPVVPGVEQGDVVTNQDDVDDLLSSLGF</sequence>
<evidence type="ECO:0000256" key="9">
    <source>
        <dbReference type="ARBA" id="ARBA00029599"/>
    </source>
</evidence>
<comment type="similarity">
    <text evidence="2 10">Belongs to the CheZ family.</text>
</comment>
<reference evidence="12 13" key="1">
    <citation type="journal article" date="2018" name="ISME J.">
        <title>Endosymbiont genomes yield clues of tubeworm success.</title>
        <authorList>
            <person name="Li Y."/>
            <person name="Liles M.R."/>
            <person name="Halanych K.M."/>
        </authorList>
    </citation>
    <scope>NUCLEOTIDE SEQUENCE [LARGE SCALE GENOMIC DNA]</scope>
    <source>
        <strain evidence="12">A1462</strain>
    </source>
</reference>
<dbReference type="GO" id="GO:0004721">
    <property type="term" value="F:phosphoprotein phosphatase activity"/>
    <property type="evidence" value="ECO:0007669"/>
    <property type="project" value="UniProtKB-KW"/>
</dbReference>
<evidence type="ECO:0000256" key="7">
    <source>
        <dbReference type="ARBA" id="ARBA00022801"/>
    </source>
</evidence>
<dbReference type="InterPro" id="IPR007439">
    <property type="entry name" value="Chemotax_Pase_CheZ"/>
</dbReference>
<evidence type="ECO:0000256" key="8">
    <source>
        <dbReference type="ARBA" id="ARBA00022912"/>
    </source>
</evidence>
<dbReference type="Gene3D" id="1.10.287.500">
    <property type="entry name" value="Helix hairpin bin"/>
    <property type="match status" value="1"/>
</dbReference>
<dbReference type="EMBL" id="QFXE01000006">
    <property type="protein sequence ID" value="RDH87206.1"/>
    <property type="molecule type" value="Genomic_DNA"/>
</dbReference>
<keyword evidence="13" id="KW-1185">Reference proteome</keyword>
<dbReference type="PANTHER" id="PTHR43693">
    <property type="entry name" value="PROTEIN PHOSPHATASE CHEZ"/>
    <property type="match status" value="1"/>
</dbReference>
<evidence type="ECO:0000256" key="5">
    <source>
        <dbReference type="ARBA" id="ARBA00022500"/>
    </source>
</evidence>
<evidence type="ECO:0000256" key="1">
    <source>
        <dbReference type="ARBA" id="ARBA00004496"/>
    </source>
</evidence>
<evidence type="ECO:0000256" key="11">
    <source>
        <dbReference type="PIRSR" id="PIRSR002884-1"/>
    </source>
</evidence>
<dbReference type="GO" id="GO:0006935">
    <property type="term" value="P:chemotaxis"/>
    <property type="evidence" value="ECO:0007669"/>
    <property type="project" value="UniProtKB-KW"/>
</dbReference>
<keyword evidence="8 10" id="KW-0904">Protein phosphatase</keyword>
<dbReference type="Proteomes" id="UP000254771">
    <property type="component" value="Unassembled WGS sequence"/>
</dbReference>
<dbReference type="AlphaFoldDB" id="A0A370DQG4"/>
<gene>
    <name evidence="12" type="ORF">DIZ78_05225</name>
</gene>
<dbReference type="GO" id="GO:0050920">
    <property type="term" value="P:regulation of chemotaxis"/>
    <property type="evidence" value="ECO:0007669"/>
    <property type="project" value="InterPro"/>
</dbReference>
<dbReference type="InterPro" id="IPR050992">
    <property type="entry name" value="CheZ_family_phosphatases"/>
</dbReference>
<organism evidence="12 13">
    <name type="scientific">endosymbiont of Escarpia spicata</name>
    <dbReference type="NCBI Taxonomy" id="2200908"/>
    <lineage>
        <taxon>Bacteria</taxon>
        <taxon>Pseudomonadati</taxon>
        <taxon>Pseudomonadota</taxon>
        <taxon>Gammaproteobacteria</taxon>
        <taxon>sulfur-oxidizing symbionts</taxon>
    </lineage>
</organism>
<evidence type="ECO:0000313" key="13">
    <source>
        <dbReference type="Proteomes" id="UP000254771"/>
    </source>
</evidence>
<dbReference type="GO" id="GO:0005737">
    <property type="term" value="C:cytoplasm"/>
    <property type="evidence" value="ECO:0007669"/>
    <property type="project" value="UniProtKB-SubCell"/>
</dbReference>
<dbReference type="Pfam" id="PF04344">
    <property type="entry name" value="CheZ"/>
    <property type="match status" value="1"/>
</dbReference>
<evidence type="ECO:0000313" key="12">
    <source>
        <dbReference type="EMBL" id="RDH87206.1"/>
    </source>
</evidence>
<evidence type="ECO:0000256" key="2">
    <source>
        <dbReference type="ARBA" id="ARBA00005908"/>
    </source>
</evidence>
<name>A0A370DQG4_9GAMM</name>
<dbReference type="SUPFAM" id="SSF75708">
    <property type="entry name" value="Chemotaxis phosphatase CheZ"/>
    <property type="match status" value="1"/>
</dbReference>
<dbReference type="PIRSF" id="PIRSF002884">
    <property type="entry name" value="CheZ"/>
    <property type="match status" value="1"/>
</dbReference>
<dbReference type="EC" id="3.1.3.-" evidence="10"/>
<comment type="caution">
    <text evidence="12">The sequence shown here is derived from an EMBL/GenBank/DDBJ whole genome shotgun (WGS) entry which is preliminary data.</text>
</comment>
<comment type="subcellular location">
    <subcellularLocation>
        <location evidence="1 10">Cytoplasm</location>
    </subcellularLocation>
</comment>
<keyword evidence="7 10" id="KW-0378">Hydrolase</keyword>
<evidence type="ECO:0000256" key="10">
    <source>
        <dbReference type="PIRNR" id="PIRNR002884"/>
    </source>
</evidence>
<comment type="subunit">
    <text evidence="10">Homodimer.</text>
</comment>
<evidence type="ECO:0000256" key="6">
    <source>
        <dbReference type="ARBA" id="ARBA00022779"/>
    </source>
</evidence>
<protein>
    <recommendedName>
        <fullName evidence="3 10">Protein phosphatase CheZ</fullName>
        <ecNumber evidence="10">3.1.3.-</ecNumber>
    </recommendedName>
    <alternativeName>
        <fullName evidence="9 10">Chemotaxis protein CheZ</fullName>
    </alternativeName>
</protein>
<dbReference type="GO" id="GO:0009288">
    <property type="term" value="C:bacterial-type flagellum"/>
    <property type="evidence" value="ECO:0007669"/>
    <property type="project" value="InterPro"/>
</dbReference>
<feature type="site" description="Enhances dephosphorylation of CheY-P" evidence="11">
    <location>
        <position position="176"/>
    </location>
</feature>
<evidence type="ECO:0000256" key="4">
    <source>
        <dbReference type="ARBA" id="ARBA00022490"/>
    </source>
</evidence>
<keyword evidence="4 10" id="KW-0963">Cytoplasm</keyword>
<keyword evidence="5 10" id="KW-0145">Chemotaxis</keyword>
<accession>A0A370DQG4</accession>
<comment type="function">
    <text evidence="10">Plays an important role in bacterial chemotaxis signal transduction pathway by accelerating the dephosphorylation of phosphorylated CheY (CheY-P).</text>
</comment>
<proteinExistence type="inferred from homology"/>
<dbReference type="PANTHER" id="PTHR43693:SF1">
    <property type="entry name" value="PROTEIN PHOSPHATASE CHEZ"/>
    <property type="match status" value="1"/>
</dbReference>